<evidence type="ECO:0000256" key="1">
    <source>
        <dbReference type="SAM" id="MobiDB-lite"/>
    </source>
</evidence>
<comment type="caution">
    <text evidence="4">The sequence shown here is derived from an EMBL/GenBank/DDBJ whole genome shotgun (WGS) entry which is preliminary data.</text>
</comment>
<keyword evidence="5" id="KW-1185">Reference proteome</keyword>
<feature type="compositionally biased region" description="Low complexity" evidence="1">
    <location>
        <begin position="36"/>
        <end position="51"/>
    </location>
</feature>
<dbReference type="InterPro" id="IPR011089">
    <property type="entry name" value="GmrSD_C"/>
</dbReference>
<keyword evidence="4" id="KW-0540">Nuclease</keyword>
<accession>A0ABN1S679</accession>
<keyword evidence="2" id="KW-0732">Signal</keyword>
<dbReference type="PANTHER" id="PTHR24094">
    <property type="entry name" value="SECRETED PROTEIN"/>
    <property type="match status" value="1"/>
</dbReference>
<evidence type="ECO:0000313" key="4">
    <source>
        <dbReference type="EMBL" id="GAA0975351.1"/>
    </source>
</evidence>
<dbReference type="Pfam" id="PF07510">
    <property type="entry name" value="GmrSD_C"/>
    <property type="match status" value="1"/>
</dbReference>
<evidence type="ECO:0000256" key="2">
    <source>
        <dbReference type="SAM" id="SignalP"/>
    </source>
</evidence>
<feature type="region of interest" description="Disordered" evidence="1">
    <location>
        <begin position="31"/>
        <end position="51"/>
    </location>
</feature>
<dbReference type="EMBL" id="BAAAIE010000011">
    <property type="protein sequence ID" value="GAA0975351.1"/>
    <property type="molecule type" value="Genomic_DNA"/>
</dbReference>
<feature type="domain" description="GmrSD restriction endonucleases C-terminal" evidence="3">
    <location>
        <begin position="131"/>
        <end position="230"/>
    </location>
</feature>
<evidence type="ECO:0000259" key="3">
    <source>
        <dbReference type="Pfam" id="PF07510"/>
    </source>
</evidence>
<gene>
    <name evidence="4" type="ORF">GCM10009576_023990</name>
</gene>
<protein>
    <submittedName>
        <fullName evidence="4">HNH endonuclease family protein</fullName>
    </submittedName>
</protein>
<dbReference type="Proteomes" id="UP001500033">
    <property type="component" value="Unassembled WGS sequence"/>
</dbReference>
<reference evidence="4 5" key="1">
    <citation type="journal article" date="2019" name="Int. J. Syst. Evol. Microbiol.">
        <title>The Global Catalogue of Microorganisms (GCM) 10K type strain sequencing project: providing services to taxonomists for standard genome sequencing and annotation.</title>
        <authorList>
            <consortium name="The Broad Institute Genomics Platform"/>
            <consortium name="The Broad Institute Genome Sequencing Center for Infectious Disease"/>
            <person name="Wu L."/>
            <person name="Ma J."/>
        </authorList>
    </citation>
    <scope>NUCLEOTIDE SEQUENCE [LARGE SCALE GENOMIC DNA]</scope>
    <source>
        <strain evidence="4 5">JCM 11445</strain>
    </source>
</reference>
<dbReference type="PANTHER" id="PTHR24094:SF15">
    <property type="entry name" value="AMP-DEPENDENT SYNTHETASE_LIGASE DOMAIN-CONTAINING PROTEIN-RELATED"/>
    <property type="match status" value="1"/>
</dbReference>
<organism evidence="4 5">
    <name type="scientific">Streptomyces rhizosphaericus</name>
    <dbReference type="NCBI Taxonomy" id="114699"/>
    <lineage>
        <taxon>Bacteria</taxon>
        <taxon>Bacillati</taxon>
        <taxon>Actinomycetota</taxon>
        <taxon>Actinomycetes</taxon>
        <taxon>Kitasatosporales</taxon>
        <taxon>Streptomycetaceae</taxon>
        <taxon>Streptomyces</taxon>
        <taxon>Streptomyces violaceusniger group</taxon>
    </lineage>
</organism>
<feature type="signal peptide" evidence="2">
    <location>
        <begin position="1"/>
        <end position="36"/>
    </location>
</feature>
<feature type="chain" id="PRO_5046019705" evidence="2">
    <location>
        <begin position="37"/>
        <end position="237"/>
    </location>
</feature>
<evidence type="ECO:0000313" key="5">
    <source>
        <dbReference type="Proteomes" id="UP001500033"/>
    </source>
</evidence>
<dbReference type="GO" id="GO:0004519">
    <property type="term" value="F:endonuclease activity"/>
    <property type="evidence" value="ECO:0007669"/>
    <property type="project" value="UniProtKB-KW"/>
</dbReference>
<proteinExistence type="predicted"/>
<sequence>MGRSTVTVMMIRRWAAAAAATLATVGLVGSAPSSWAVPSTPGTASSTTAPVTAAELPEPPTAEEARAELGELTVAPEDDVPGYSRAKFPHWATQYGTCDTREIVLARDGDQVTQDGQCRATIGSWRSAYDGAVLDAASKVDIDHVVPLKEAWRSGASQWTTADRRAFANDLAHSQLIAVSARSNRAKSDRDPSDWQPDLASYRCTYARAWISVKHAYGLTTDEEEHAALTGMLDTCA</sequence>
<name>A0ABN1S679_9ACTN</name>
<keyword evidence="4" id="KW-0378">Hydrolase</keyword>
<keyword evidence="4" id="KW-0255">Endonuclease</keyword>